<dbReference type="InterPro" id="IPR019038">
    <property type="entry name" value="POLD3"/>
</dbReference>
<dbReference type="GO" id="GO:1904161">
    <property type="term" value="P:DNA synthesis involved in UV-damage excision repair"/>
    <property type="evidence" value="ECO:0007669"/>
    <property type="project" value="TreeGrafter"/>
</dbReference>
<evidence type="ECO:0000256" key="1">
    <source>
        <dbReference type="SAM" id="MobiDB-lite"/>
    </source>
</evidence>
<sequence length="353" mass="39377">MDGELSCCIKGKRIEKRKGGFTIPIEIKKGNLKQEGSRNCIQLESENTDKAIKTSKSEPKPAHSFGSDKGLENKAPKAEQVISSKSAGENLPPKSFFGYNIKKRSAKIMEDIKPVIKEESVKNAKAGIDADVEIVEMDLDVGIVTKNNKKDRIKTESREGLVKSSNKESKPDISQDIEEESEYSDYDGYDGIATESAKKDVENNSSAPQRQKSRNRRIIMDEDSSDEGEGEVEESNSKGSIMTSKKKETGSILDIQIDQEAENKSTSNRRRRKVTKTKHFKNERGMLVTKTIDCWESYSEDDEDKDARTLNSKSKEPSDSSGSKNLNSKPVLSQKVKSNQSSLMSFFGQKPKK</sequence>
<accession>A0A1R1X592</accession>
<keyword evidence="3" id="KW-1185">Reference proteome</keyword>
<proteinExistence type="predicted"/>
<feature type="region of interest" description="Disordered" evidence="1">
    <location>
        <begin position="45"/>
        <end position="90"/>
    </location>
</feature>
<dbReference type="Pfam" id="PF09507">
    <property type="entry name" value="CDC27"/>
    <property type="match status" value="1"/>
</dbReference>
<evidence type="ECO:0008006" key="4">
    <source>
        <dbReference type="Google" id="ProtNLM"/>
    </source>
</evidence>
<feature type="compositionally biased region" description="Basic and acidic residues" evidence="1">
    <location>
        <begin position="148"/>
        <end position="173"/>
    </location>
</feature>
<dbReference type="GO" id="GO:0006271">
    <property type="term" value="P:DNA strand elongation involved in DNA replication"/>
    <property type="evidence" value="ECO:0007669"/>
    <property type="project" value="TreeGrafter"/>
</dbReference>
<name>A0A1R1X592_9FUNG</name>
<dbReference type="AlphaFoldDB" id="A0A1R1X592"/>
<dbReference type="EMBL" id="LSSM01006914">
    <property type="protein sequence ID" value="OMJ09784.1"/>
    <property type="molecule type" value="Genomic_DNA"/>
</dbReference>
<feature type="compositionally biased region" description="Basic and acidic residues" evidence="1">
    <location>
        <begin position="47"/>
        <end position="61"/>
    </location>
</feature>
<feature type="compositionally biased region" description="Acidic residues" evidence="1">
    <location>
        <begin position="221"/>
        <end position="234"/>
    </location>
</feature>
<dbReference type="GO" id="GO:0043625">
    <property type="term" value="C:delta DNA polymerase complex"/>
    <property type="evidence" value="ECO:0007669"/>
    <property type="project" value="InterPro"/>
</dbReference>
<feature type="compositionally biased region" description="Acidic residues" evidence="1">
    <location>
        <begin position="175"/>
        <end position="188"/>
    </location>
</feature>
<evidence type="ECO:0000313" key="3">
    <source>
        <dbReference type="Proteomes" id="UP000187429"/>
    </source>
</evidence>
<feature type="compositionally biased region" description="Polar residues" evidence="1">
    <location>
        <begin position="325"/>
        <end position="344"/>
    </location>
</feature>
<reference evidence="3" key="1">
    <citation type="submission" date="2017-01" db="EMBL/GenBank/DDBJ databases">
        <authorList>
            <person name="Wang Y."/>
            <person name="White M."/>
            <person name="Kvist S."/>
            <person name="Moncalvo J.-M."/>
        </authorList>
    </citation>
    <scope>NUCLEOTIDE SEQUENCE [LARGE SCALE GENOMIC DNA]</scope>
    <source>
        <strain evidence="3">ID-206-W2</strain>
    </source>
</reference>
<gene>
    <name evidence="2" type="ORF">AYI69_g10505</name>
</gene>
<feature type="region of interest" description="Disordered" evidence="1">
    <location>
        <begin position="147"/>
        <end position="353"/>
    </location>
</feature>
<evidence type="ECO:0000313" key="2">
    <source>
        <dbReference type="EMBL" id="OMJ09784.1"/>
    </source>
</evidence>
<organism evidence="2 3">
    <name type="scientific">Smittium culicis</name>
    <dbReference type="NCBI Taxonomy" id="133412"/>
    <lineage>
        <taxon>Eukaryota</taxon>
        <taxon>Fungi</taxon>
        <taxon>Fungi incertae sedis</taxon>
        <taxon>Zoopagomycota</taxon>
        <taxon>Kickxellomycotina</taxon>
        <taxon>Harpellomycetes</taxon>
        <taxon>Harpellales</taxon>
        <taxon>Legeriomycetaceae</taxon>
        <taxon>Smittium</taxon>
    </lineage>
</organism>
<dbReference type="PANTHER" id="PTHR17598">
    <property type="entry name" value="DNA POLYMERASE DELTA SUBUNIT 3"/>
    <property type="match status" value="1"/>
</dbReference>
<dbReference type="PANTHER" id="PTHR17598:SF13">
    <property type="entry name" value="DNA POLYMERASE DELTA SUBUNIT 3"/>
    <property type="match status" value="1"/>
</dbReference>
<feature type="compositionally biased region" description="Basic residues" evidence="1">
    <location>
        <begin position="267"/>
        <end position="281"/>
    </location>
</feature>
<comment type="caution">
    <text evidence="2">The sequence shown here is derived from an EMBL/GenBank/DDBJ whole genome shotgun (WGS) entry which is preliminary data.</text>
</comment>
<dbReference type="GO" id="GO:0006297">
    <property type="term" value="P:nucleotide-excision repair, DNA gap filling"/>
    <property type="evidence" value="ECO:0007669"/>
    <property type="project" value="TreeGrafter"/>
</dbReference>
<dbReference type="OrthoDB" id="5600488at2759"/>
<dbReference type="Proteomes" id="UP000187429">
    <property type="component" value="Unassembled WGS sequence"/>
</dbReference>
<feature type="compositionally biased region" description="Basic and acidic residues" evidence="1">
    <location>
        <begin position="305"/>
        <end position="318"/>
    </location>
</feature>
<dbReference type="GO" id="GO:0003887">
    <property type="term" value="F:DNA-directed DNA polymerase activity"/>
    <property type="evidence" value="ECO:0007669"/>
    <property type="project" value="TreeGrafter"/>
</dbReference>
<protein>
    <recommendedName>
        <fullName evidence="4">DNA polymerase delta subunit 3</fullName>
    </recommendedName>
</protein>